<dbReference type="Proteomes" id="UP000198972">
    <property type="component" value="Unassembled WGS sequence"/>
</dbReference>
<evidence type="ECO:0000313" key="1">
    <source>
        <dbReference type="EMBL" id="SDF40151.1"/>
    </source>
</evidence>
<dbReference type="EMBL" id="FNBG01000010">
    <property type="protein sequence ID" value="SDF40151.1"/>
    <property type="molecule type" value="Genomic_DNA"/>
</dbReference>
<dbReference type="SUPFAM" id="SSF49899">
    <property type="entry name" value="Concanavalin A-like lectins/glucanases"/>
    <property type="match status" value="1"/>
</dbReference>
<protein>
    <submittedName>
        <fullName evidence="1">Arylsulfatase</fullName>
    </submittedName>
</protein>
<reference evidence="1 2" key="1">
    <citation type="submission" date="2016-10" db="EMBL/GenBank/DDBJ databases">
        <authorList>
            <person name="de Groot N.N."/>
        </authorList>
    </citation>
    <scope>NUCLEOTIDE SEQUENCE [LARGE SCALE GENOMIC DNA]</scope>
    <source>
        <strain evidence="1 2">DSM 28129</strain>
    </source>
</reference>
<organism evidence="1 2">
    <name type="scientific">Fontibacillus panacisegetis</name>
    <dbReference type="NCBI Taxonomy" id="670482"/>
    <lineage>
        <taxon>Bacteria</taxon>
        <taxon>Bacillati</taxon>
        <taxon>Bacillota</taxon>
        <taxon>Bacilli</taxon>
        <taxon>Bacillales</taxon>
        <taxon>Paenibacillaceae</taxon>
        <taxon>Fontibacillus</taxon>
    </lineage>
</organism>
<proteinExistence type="predicted"/>
<dbReference type="InterPro" id="IPR013320">
    <property type="entry name" value="ConA-like_dom_sf"/>
</dbReference>
<dbReference type="STRING" id="670482.SAMN04488542_11057"/>
<accession>A0A1G7KSM3</accession>
<dbReference type="AlphaFoldDB" id="A0A1G7KSM3"/>
<keyword evidence="2" id="KW-1185">Reference proteome</keyword>
<name>A0A1G7KSM3_9BACL</name>
<sequence>MKYYPGPEGFHHYVTFNAKLSHRIEADFYRNSIDQEGTIVAHGGKFGGWALYVQNNRLVYHSNNIGEQHYLVVSSEELPVGPVIVRFDYDAKEQTGKLLINNRHVGTGAILKAAAIVEPGVFSIGKSAHTAVSDQYDTPFAFSGVLKEVRLTIPEFVRDLAAEAAIELAAD</sequence>
<gene>
    <name evidence="1" type="ORF">SAMN04488542_11057</name>
</gene>
<evidence type="ECO:0000313" key="2">
    <source>
        <dbReference type="Proteomes" id="UP000198972"/>
    </source>
</evidence>